<feature type="coiled-coil region" evidence="1">
    <location>
        <begin position="22"/>
        <end position="49"/>
    </location>
</feature>
<gene>
    <name evidence="2" type="ORF">CKO28_22310</name>
</gene>
<proteinExistence type="predicted"/>
<evidence type="ECO:0000256" key="1">
    <source>
        <dbReference type="SAM" id="Coils"/>
    </source>
</evidence>
<organism evidence="2 3">
    <name type="scientific">Rhodovibrio sodomensis</name>
    <dbReference type="NCBI Taxonomy" id="1088"/>
    <lineage>
        <taxon>Bacteria</taxon>
        <taxon>Pseudomonadati</taxon>
        <taxon>Pseudomonadota</taxon>
        <taxon>Alphaproteobacteria</taxon>
        <taxon>Rhodospirillales</taxon>
        <taxon>Rhodovibrionaceae</taxon>
        <taxon>Rhodovibrio</taxon>
    </lineage>
</organism>
<dbReference type="InterPro" id="IPR009579">
    <property type="entry name" value="DUF1192"/>
</dbReference>
<comment type="caution">
    <text evidence="2">The sequence shown here is derived from an EMBL/GenBank/DDBJ whole genome shotgun (WGS) entry which is preliminary data.</text>
</comment>
<name>A0ABS1DJT7_9PROT</name>
<evidence type="ECO:0000313" key="2">
    <source>
        <dbReference type="EMBL" id="MBK1670755.1"/>
    </source>
</evidence>
<dbReference type="EMBL" id="NRRL01000114">
    <property type="protein sequence ID" value="MBK1670755.1"/>
    <property type="molecule type" value="Genomic_DNA"/>
</dbReference>
<sequence>MREDEEPSVRLDQPRPLNDLSVEELDAYAAKLERELEQVREIARQKRDYLQGAASLFKDE</sequence>
<keyword evidence="1" id="KW-0175">Coiled coil</keyword>
<keyword evidence="3" id="KW-1185">Reference proteome</keyword>
<dbReference type="Pfam" id="PF06698">
    <property type="entry name" value="DUF1192"/>
    <property type="match status" value="1"/>
</dbReference>
<dbReference type="Proteomes" id="UP001296873">
    <property type="component" value="Unassembled WGS sequence"/>
</dbReference>
<evidence type="ECO:0000313" key="3">
    <source>
        <dbReference type="Proteomes" id="UP001296873"/>
    </source>
</evidence>
<reference evidence="2 3" key="1">
    <citation type="journal article" date="2020" name="Microorganisms">
        <title>Osmotic Adaptation and Compatible Solute Biosynthesis of Phototrophic Bacteria as Revealed from Genome Analyses.</title>
        <authorList>
            <person name="Imhoff J.F."/>
            <person name="Rahn T."/>
            <person name="Kunzel S."/>
            <person name="Keller A."/>
            <person name="Neulinger S.C."/>
        </authorList>
    </citation>
    <scope>NUCLEOTIDE SEQUENCE [LARGE SCALE GENOMIC DNA]</scope>
    <source>
        <strain evidence="2 3">DSM 9895</strain>
    </source>
</reference>
<protein>
    <recommendedName>
        <fullName evidence="4">DUF1192 domain-containing protein</fullName>
    </recommendedName>
</protein>
<accession>A0ABS1DJT7</accession>
<evidence type="ECO:0008006" key="4">
    <source>
        <dbReference type="Google" id="ProtNLM"/>
    </source>
</evidence>
<dbReference type="RefSeq" id="WP_200343202.1">
    <property type="nucleotide sequence ID" value="NZ_NRRL01000114.1"/>
</dbReference>